<evidence type="ECO:0000313" key="11">
    <source>
        <dbReference type="WBParaSite" id="TCONS_00005230.p1"/>
    </source>
</evidence>
<evidence type="ECO:0000256" key="4">
    <source>
        <dbReference type="ARBA" id="ARBA00022801"/>
    </source>
</evidence>
<dbReference type="Gene3D" id="3.40.1190.20">
    <property type="match status" value="1"/>
</dbReference>
<dbReference type="Proteomes" id="UP000035681">
    <property type="component" value="Unplaced"/>
</dbReference>
<evidence type="ECO:0000259" key="8">
    <source>
        <dbReference type="Pfam" id="PF00294"/>
    </source>
</evidence>
<organism evidence="10">
    <name type="scientific">Strongyloides stercoralis</name>
    <name type="common">Threadworm</name>
    <dbReference type="NCBI Taxonomy" id="6248"/>
    <lineage>
        <taxon>Eukaryota</taxon>
        <taxon>Metazoa</taxon>
        <taxon>Ecdysozoa</taxon>
        <taxon>Nematoda</taxon>
        <taxon>Chromadorea</taxon>
        <taxon>Rhabditida</taxon>
        <taxon>Tylenchina</taxon>
        <taxon>Panagrolaimomorpha</taxon>
        <taxon>Strongyloidoidea</taxon>
        <taxon>Strongyloididae</taxon>
        <taxon>Strongyloides</taxon>
    </lineage>
</organism>
<evidence type="ECO:0000256" key="2">
    <source>
        <dbReference type="ARBA" id="ARBA00022723"/>
    </source>
</evidence>
<name>A0A0K0EBJ1_STRER</name>
<keyword evidence="2" id="KW-0479">Metal-binding</keyword>
<dbReference type="InterPro" id="IPR022830">
    <property type="entry name" value="Indigdn_synthA-like"/>
</dbReference>
<dbReference type="PROSITE" id="PS00584">
    <property type="entry name" value="PFKB_KINASES_2"/>
    <property type="match status" value="1"/>
</dbReference>
<evidence type="ECO:0000256" key="5">
    <source>
        <dbReference type="ARBA" id="ARBA00023211"/>
    </source>
</evidence>
<feature type="domain" description="Carbohydrate kinase PfkB" evidence="8">
    <location>
        <begin position="348"/>
        <end position="653"/>
    </location>
</feature>
<dbReference type="SUPFAM" id="SSF110581">
    <property type="entry name" value="Indigoidine synthase A-like"/>
    <property type="match status" value="1"/>
</dbReference>
<dbReference type="GO" id="GO:0046872">
    <property type="term" value="F:metal ion binding"/>
    <property type="evidence" value="ECO:0007669"/>
    <property type="project" value="UniProtKB-KW"/>
</dbReference>
<evidence type="ECO:0000256" key="3">
    <source>
        <dbReference type="ARBA" id="ARBA00022777"/>
    </source>
</evidence>
<evidence type="ECO:0000313" key="10">
    <source>
        <dbReference type="WBParaSite" id="SSTP_0000686300.1"/>
    </source>
</evidence>
<evidence type="ECO:0000313" key="9">
    <source>
        <dbReference type="Proteomes" id="UP000035681"/>
    </source>
</evidence>
<dbReference type="AlphaFoldDB" id="A0A0K0EBJ1"/>
<dbReference type="PANTHER" id="PTHR42909">
    <property type="entry name" value="ZGC:136858"/>
    <property type="match status" value="1"/>
</dbReference>
<keyword evidence="9" id="KW-1185">Reference proteome</keyword>
<keyword evidence="4" id="KW-0378">Hydrolase</keyword>
<dbReference type="InterPro" id="IPR011611">
    <property type="entry name" value="PfkB_dom"/>
</dbReference>
<dbReference type="GO" id="GO:0016798">
    <property type="term" value="F:hydrolase activity, acting on glycosyl bonds"/>
    <property type="evidence" value="ECO:0007669"/>
    <property type="project" value="UniProtKB-KW"/>
</dbReference>
<dbReference type="WBParaSite" id="TCONS_00005230.p1">
    <property type="protein sequence ID" value="TCONS_00005230.p1"/>
    <property type="gene ID" value="XLOC_003560"/>
</dbReference>
<keyword evidence="1" id="KW-0808">Transferase</keyword>
<evidence type="ECO:0000256" key="1">
    <source>
        <dbReference type="ARBA" id="ARBA00022679"/>
    </source>
</evidence>
<keyword evidence="5" id="KW-0464">Manganese</keyword>
<dbReference type="InterPro" id="IPR002173">
    <property type="entry name" value="Carboh/pur_kinase_PfkB_CS"/>
</dbReference>
<evidence type="ECO:0000256" key="7">
    <source>
        <dbReference type="ARBA" id="ARBA00023295"/>
    </source>
</evidence>
<dbReference type="HAMAP" id="MF_01876">
    <property type="entry name" value="PsiMP_glycosidase"/>
    <property type="match status" value="1"/>
</dbReference>
<proteinExistence type="inferred from homology"/>
<dbReference type="Gene3D" id="3.40.1790.10">
    <property type="entry name" value="Indigoidine synthase domain"/>
    <property type="match status" value="1"/>
</dbReference>
<dbReference type="GO" id="GO:0005737">
    <property type="term" value="C:cytoplasm"/>
    <property type="evidence" value="ECO:0007669"/>
    <property type="project" value="TreeGrafter"/>
</dbReference>
<protein>
    <submittedName>
        <fullName evidence="10 11">PfkB domain-containing protein</fullName>
    </submittedName>
</protein>
<dbReference type="PROSITE" id="PS00583">
    <property type="entry name" value="PFKB_KINASES_1"/>
    <property type="match status" value="1"/>
</dbReference>
<dbReference type="WBParaSite" id="SSTP_0000686300.1">
    <property type="protein sequence ID" value="SSTP_0000686300.1"/>
    <property type="gene ID" value="SSTP_0000686300"/>
</dbReference>
<sequence>MLRSPLSLINFNRNINKKINLPNFVKLSSEVRDGLINNRPIVALESTVITHGLPFPENIKLGKELENIVRQENCIPATISLINGKINIGTSEGDLEKLASLNNGAVKVSTRDIGNTIVSKKFGGTTVAATMFLSNLVGVKFFATGGIGGVHRHVEESFDISCDLIELGRTPVVVVCSGAKSILDIPKTLEFLETHGVNVIVNDDDCDFPGFFIPKTGLKGCYGESNLMKIAEIIKVNEEMGNKSGTLVSVPIPKEASVNGEEVERAIKRALDECREKNIGGKEVTPFILKRVRDLTEGISLTSNIALLKNNAKVASVLANKYFEILRNKDKSIVKCFDVKNEEVEETKQVTVIGASIIDIDAIVNMKIENNGASYPGNVYLKPGGVGRNHADALTKLGISTTLISAIGQDQFGIAMEDFCKHMDMSNVLRIPSLSTPVYLGITSQKNLFCGILNLGEILSQITPEFLKEKEDVISNSEYIIMDGNITEESIKKIAEIAQFYNKKLWYEPTDIFKVKKVFDKNKKIIKGINYFSPNKREFNEYCLLNNVKVNINSDRKEMISLIKQNHELLFNNDIKLCLITLDMDGVIIWDNIEKKVYEYDSPKNCNIISPSGAGDCFNSGFLASMINNKSISESLIIATNCAKQSMECEKAVPNNLKVLY</sequence>
<dbReference type="GO" id="GO:0006796">
    <property type="term" value="P:phosphate-containing compound metabolic process"/>
    <property type="evidence" value="ECO:0007669"/>
    <property type="project" value="UniProtKB-ARBA"/>
</dbReference>
<evidence type="ECO:0000256" key="6">
    <source>
        <dbReference type="ARBA" id="ARBA00023239"/>
    </source>
</evidence>
<dbReference type="STRING" id="6248.A0A0K0EBJ1"/>
<keyword evidence="7" id="KW-0326">Glycosidase</keyword>
<dbReference type="InterPro" id="IPR007342">
    <property type="entry name" value="PsuG"/>
</dbReference>
<dbReference type="GO" id="GO:0004730">
    <property type="term" value="F:pseudouridylate synthase activity"/>
    <property type="evidence" value="ECO:0007669"/>
    <property type="project" value="InterPro"/>
</dbReference>
<dbReference type="Pfam" id="PF00294">
    <property type="entry name" value="PfkB"/>
    <property type="match status" value="1"/>
</dbReference>
<keyword evidence="6" id="KW-0456">Lyase</keyword>
<reference evidence="10" key="1">
    <citation type="submission" date="2015-08" db="UniProtKB">
        <authorList>
            <consortium name="WormBaseParasite"/>
        </authorList>
    </citation>
    <scope>IDENTIFICATION</scope>
</reference>
<keyword evidence="3" id="KW-0418">Kinase</keyword>
<dbReference type="PANTHER" id="PTHR42909:SF1">
    <property type="entry name" value="CARBOHYDRATE KINASE PFKB DOMAIN-CONTAINING PROTEIN"/>
    <property type="match status" value="1"/>
</dbReference>
<dbReference type="CDD" id="cd01941">
    <property type="entry name" value="YeiC_kinase_like"/>
    <property type="match status" value="1"/>
</dbReference>
<dbReference type="GO" id="GO:0016301">
    <property type="term" value="F:kinase activity"/>
    <property type="evidence" value="ECO:0007669"/>
    <property type="project" value="UniProtKB-KW"/>
</dbReference>
<accession>A0A0K0EBJ1</accession>
<dbReference type="Pfam" id="PF04227">
    <property type="entry name" value="Indigoidine_A"/>
    <property type="match status" value="1"/>
</dbReference>
<dbReference type="InterPro" id="IPR029056">
    <property type="entry name" value="Ribokinase-like"/>
</dbReference>
<dbReference type="SUPFAM" id="SSF53613">
    <property type="entry name" value="Ribokinase-like"/>
    <property type="match status" value="1"/>
</dbReference>